<reference evidence="2" key="2">
    <citation type="submission" date="2016-04" db="EMBL/GenBank/DDBJ databases">
        <title>First Complete Genome Sequence of a Subdivision 6 Acidobacterium.</title>
        <authorList>
            <person name="Huang S."/>
            <person name="Vieira S."/>
            <person name="Bunk B."/>
            <person name="Riedel T."/>
            <person name="Sproeer C."/>
            <person name="Overmann J."/>
        </authorList>
    </citation>
    <scope>NUCLEOTIDE SEQUENCE [LARGE SCALE GENOMIC DNA]</scope>
    <source>
        <strain evidence="2">DSM 100886 HEG_-6_39</strain>
    </source>
</reference>
<proteinExistence type="predicted"/>
<dbReference type="Pfam" id="PF05258">
    <property type="entry name" value="DciA"/>
    <property type="match status" value="1"/>
</dbReference>
<keyword evidence="2" id="KW-1185">Reference proteome</keyword>
<organism evidence="1 2">
    <name type="scientific">Luteitalea pratensis</name>
    <dbReference type="NCBI Taxonomy" id="1855912"/>
    <lineage>
        <taxon>Bacteria</taxon>
        <taxon>Pseudomonadati</taxon>
        <taxon>Acidobacteriota</taxon>
        <taxon>Vicinamibacteria</taxon>
        <taxon>Vicinamibacterales</taxon>
        <taxon>Vicinamibacteraceae</taxon>
        <taxon>Luteitalea</taxon>
    </lineage>
</organism>
<gene>
    <name evidence="1" type="ORF">LuPra_03383</name>
</gene>
<reference evidence="1 2" key="1">
    <citation type="journal article" date="2016" name="Genome Announc.">
        <title>First Complete Genome Sequence of a Subdivision 6 Acidobacterium Strain.</title>
        <authorList>
            <person name="Huang S."/>
            <person name="Vieira S."/>
            <person name="Bunk B."/>
            <person name="Riedel T."/>
            <person name="Sproer C."/>
            <person name="Overmann J."/>
        </authorList>
    </citation>
    <scope>NUCLEOTIDE SEQUENCE [LARGE SCALE GENOMIC DNA]</scope>
    <source>
        <strain evidence="2">DSM 100886 HEG_-6_39</strain>
    </source>
</reference>
<evidence type="ECO:0000313" key="1">
    <source>
        <dbReference type="EMBL" id="AMY10154.1"/>
    </source>
</evidence>
<accession>A0A143PQQ9</accession>
<dbReference type="AlphaFoldDB" id="A0A143PQQ9"/>
<dbReference type="Proteomes" id="UP000076079">
    <property type="component" value="Chromosome"/>
</dbReference>
<dbReference type="KEGG" id="abac:LuPra_03383"/>
<protein>
    <submittedName>
        <fullName evidence="1">Zn-ribbon-containing</fullName>
    </submittedName>
</protein>
<dbReference type="RefSeq" id="WP_110171824.1">
    <property type="nucleotide sequence ID" value="NZ_CP015136.1"/>
</dbReference>
<sequence>MVPTSTLVNGSVTQLIAAQPHSKGKVEAAWHLAVGGAMARLSGPVRDANGIVYVEARDARIADQLVLHRRVIEARLREVLGTKGRAFVILTGPA</sequence>
<dbReference type="STRING" id="1855912.LuPra_03383"/>
<evidence type="ECO:0000313" key="2">
    <source>
        <dbReference type="Proteomes" id="UP000076079"/>
    </source>
</evidence>
<dbReference type="InterPro" id="IPR007922">
    <property type="entry name" value="DciA-like"/>
</dbReference>
<dbReference type="EMBL" id="CP015136">
    <property type="protein sequence ID" value="AMY10154.1"/>
    <property type="molecule type" value="Genomic_DNA"/>
</dbReference>
<name>A0A143PQQ9_LUTPR</name>